<reference evidence="8" key="1">
    <citation type="journal article" date="2014" name="Int. J. Syst. Evol. Microbiol.">
        <title>Complete genome sequence of Corynebacterium casei LMG S-19264T (=DSM 44701T), isolated from a smear-ripened cheese.</title>
        <authorList>
            <consortium name="US DOE Joint Genome Institute (JGI-PGF)"/>
            <person name="Walter F."/>
            <person name="Albersmeier A."/>
            <person name="Kalinowski J."/>
            <person name="Ruckert C."/>
        </authorList>
    </citation>
    <scope>NUCLEOTIDE SEQUENCE</scope>
    <source>
        <strain evidence="8">CGMCC 1.15425</strain>
    </source>
</reference>
<feature type="transmembrane region" description="Helical" evidence="5">
    <location>
        <begin position="375"/>
        <end position="392"/>
    </location>
</feature>
<dbReference type="GO" id="GO:0016301">
    <property type="term" value="F:kinase activity"/>
    <property type="evidence" value="ECO:0007669"/>
    <property type="project" value="UniProtKB-KW"/>
</dbReference>
<dbReference type="PANTHER" id="PTHR24421:SF58">
    <property type="entry name" value="SIGNAL TRANSDUCTION HISTIDINE-PROTEIN KINASE_PHOSPHATASE UHPB"/>
    <property type="match status" value="1"/>
</dbReference>
<feature type="transmembrane region" description="Helical" evidence="5">
    <location>
        <begin position="252"/>
        <end position="272"/>
    </location>
</feature>
<dbReference type="Proteomes" id="UP000627715">
    <property type="component" value="Unassembled WGS sequence"/>
</dbReference>
<evidence type="ECO:0000256" key="1">
    <source>
        <dbReference type="ARBA" id="ARBA00022679"/>
    </source>
</evidence>
<reference evidence="8" key="2">
    <citation type="submission" date="2020-09" db="EMBL/GenBank/DDBJ databases">
        <authorList>
            <person name="Sun Q."/>
            <person name="Zhou Y."/>
        </authorList>
    </citation>
    <scope>NUCLEOTIDE SEQUENCE</scope>
    <source>
        <strain evidence="8">CGMCC 1.15425</strain>
    </source>
</reference>
<name>A0A916QLF6_9GAMM</name>
<dbReference type="Gene3D" id="1.20.5.1930">
    <property type="match status" value="1"/>
</dbReference>
<dbReference type="PANTHER" id="PTHR24421">
    <property type="entry name" value="NITRATE/NITRITE SENSOR PROTEIN NARX-RELATED"/>
    <property type="match status" value="1"/>
</dbReference>
<dbReference type="InterPro" id="IPR036890">
    <property type="entry name" value="HATPase_C_sf"/>
</dbReference>
<dbReference type="CDD" id="cd16917">
    <property type="entry name" value="HATPase_UhpB-NarQ-NarX-like"/>
    <property type="match status" value="1"/>
</dbReference>
<feature type="signal peptide" evidence="6">
    <location>
        <begin position="1"/>
        <end position="25"/>
    </location>
</feature>
<gene>
    <name evidence="8" type="ORF">GCM10011403_17530</name>
</gene>
<feature type="domain" description="Histidine kinase/HSP90-like ATPase" evidence="7">
    <location>
        <begin position="535"/>
        <end position="583"/>
    </location>
</feature>
<feature type="transmembrane region" description="Helical" evidence="5">
    <location>
        <begin position="341"/>
        <end position="363"/>
    </location>
</feature>
<evidence type="ECO:0000259" key="7">
    <source>
        <dbReference type="Pfam" id="PF02518"/>
    </source>
</evidence>
<dbReference type="InterPro" id="IPR003594">
    <property type="entry name" value="HATPase_dom"/>
</dbReference>
<proteinExistence type="predicted"/>
<sequence>MRPSRIYICFSLTLWAFAFCGFTTAQSQSDVINQSDIIELTQAQLTTGADSSVSEISGLDSNWREITLPLMSGDLNPDELAHISGGGSLWLRLILPENAFATDNTQALFLWRYNRALTVYFNRTEIAGNGFRNNRTTIAWNHPLLAIIPAQQDSPNEVLIELHGSSWGANLAPVILGPANELQKRYESRLFMQVEINRILLAFAFTVGTFTLLLWMMRRKDSIYLWFSGVCFSWAFAASHTVILYNPFSFETWIPLVHSAMDICTLCLYGFLGRLASVRIPGRERLFVAWTVLAVLTHNLIPLQWFWISAYLIHLVGVLVLALVMARVAGMAIRSRQTESIIVTTAVSAQVVLFALNAFQMFFGDGSGWDRTLNFGHFGIPVLLLVFAWVLLRRFSQALDTAEILNKDLEKKVAESRKIITQSFEERRKLELSEAASSERMRIYRDLHDDVGSRLLSIIHADPGNPVANMARATLESLRQTVSKANTPDQPLATLLADIREESALRLEGSGHQFHWQHQPGNYQVVVASETAFNVNRICKELVSNIIRHAQASHVTFNVTHNEDAISIEVRDNGCGLDEEAAPGNGLQHLRSRAEEIQADIEWHGSANGTITRLYFWCHARGNRQQVNPTTEQ</sequence>
<feature type="chain" id="PRO_5037287618" description="Histidine kinase/HSP90-like ATPase domain-containing protein" evidence="6">
    <location>
        <begin position="26"/>
        <end position="633"/>
    </location>
</feature>
<accession>A0A916QLF6</accession>
<feature type="transmembrane region" description="Helical" evidence="5">
    <location>
        <begin position="223"/>
        <end position="246"/>
    </location>
</feature>
<dbReference type="SUPFAM" id="SSF55874">
    <property type="entry name" value="ATPase domain of HSP90 chaperone/DNA topoisomerase II/histidine kinase"/>
    <property type="match status" value="1"/>
</dbReference>
<dbReference type="AlphaFoldDB" id="A0A916QLF6"/>
<evidence type="ECO:0000256" key="2">
    <source>
        <dbReference type="ARBA" id="ARBA00022777"/>
    </source>
</evidence>
<dbReference type="GO" id="GO:0000160">
    <property type="term" value="P:phosphorelay signal transduction system"/>
    <property type="evidence" value="ECO:0007669"/>
    <property type="project" value="UniProtKB-KW"/>
</dbReference>
<organism evidence="8 9">
    <name type="scientific">Pseudohongiella nitratireducens</name>
    <dbReference type="NCBI Taxonomy" id="1768907"/>
    <lineage>
        <taxon>Bacteria</taxon>
        <taxon>Pseudomonadati</taxon>
        <taxon>Pseudomonadota</taxon>
        <taxon>Gammaproteobacteria</taxon>
        <taxon>Pseudomonadales</taxon>
        <taxon>Pseudohongiellaceae</taxon>
        <taxon>Pseudohongiella</taxon>
    </lineage>
</organism>
<keyword evidence="5" id="KW-1133">Transmembrane helix</keyword>
<feature type="transmembrane region" description="Helical" evidence="5">
    <location>
        <begin position="199"/>
        <end position="216"/>
    </location>
</feature>
<evidence type="ECO:0000313" key="8">
    <source>
        <dbReference type="EMBL" id="GFZ75716.1"/>
    </source>
</evidence>
<keyword evidence="2" id="KW-0418">Kinase</keyword>
<feature type="coiled-coil region" evidence="4">
    <location>
        <begin position="392"/>
        <end position="419"/>
    </location>
</feature>
<evidence type="ECO:0000256" key="3">
    <source>
        <dbReference type="ARBA" id="ARBA00023012"/>
    </source>
</evidence>
<keyword evidence="5" id="KW-0812">Transmembrane</keyword>
<keyword evidence="6" id="KW-0732">Signal</keyword>
<evidence type="ECO:0000256" key="5">
    <source>
        <dbReference type="SAM" id="Phobius"/>
    </source>
</evidence>
<keyword evidence="4" id="KW-0175">Coiled coil</keyword>
<feature type="transmembrane region" description="Helical" evidence="5">
    <location>
        <begin position="284"/>
        <end position="301"/>
    </location>
</feature>
<dbReference type="InterPro" id="IPR050482">
    <property type="entry name" value="Sensor_HK_TwoCompSys"/>
</dbReference>
<protein>
    <recommendedName>
        <fullName evidence="7">Histidine kinase/HSP90-like ATPase domain-containing protein</fullName>
    </recommendedName>
</protein>
<comment type="caution">
    <text evidence="8">The sequence shown here is derived from an EMBL/GenBank/DDBJ whole genome shotgun (WGS) entry which is preliminary data.</text>
</comment>
<evidence type="ECO:0000256" key="4">
    <source>
        <dbReference type="SAM" id="Coils"/>
    </source>
</evidence>
<feature type="transmembrane region" description="Helical" evidence="5">
    <location>
        <begin position="307"/>
        <end position="329"/>
    </location>
</feature>
<evidence type="ECO:0000313" key="9">
    <source>
        <dbReference type="Proteomes" id="UP000627715"/>
    </source>
</evidence>
<keyword evidence="1" id="KW-0808">Transferase</keyword>
<dbReference type="Gene3D" id="3.30.565.10">
    <property type="entry name" value="Histidine kinase-like ATPase, C-terminal domain"/>
    <property type="match status" value="1"/>
</dbReference>
<evidence type="ECO:0000256" key="6">
    <source>
        <dbReference type="SAM" id="SignalP"/>
    </source>
</evidence>
<dbReference type="Pfam" id="PF02518">
    <property type="entry name" value="HATPase_c"/>
    <property type="match status" value="1"/>
</dbReference>
<keyword evidence="3" id="KW-0902">Two-component regulatory system</keyword>
<keyword evidence="9" id="KW-1185">Reference proteome</keyword>
<keyword evidence="5" id="KW-0472">Membrane</keyword>
<dbReference type="EMBL" id="BMIY01000007">
    <property type="protein sequence ID" value="GFZ75716.1"/>
    <property type="molecule type" value="Genomic_DNA"/>
</dbReference>